<sequence>MVLESTSIEPVMNEQLKDAYFDALKEQIEWRKFEHDQKKGAQDFHKIKHRLTPFDNEVAECIFNAGTLAMQDSEQGIAQYRVVSAPTGSGKSSFAQAFIKGYLATNYDASVLYLVETIDQAEDVFNEMSNLLDEDSVAVWTSAHDWNANTSEDLMEEYGFIPTMRFKLEELGSYPVAIVTHNFYRGSRADQAVVYKGRDRKLIFVDEKMADVSLYDVDTGLVKTVRDGFAESYSANIEGVAQLTRLHNHLENIWQSADNKRPYDVIAPAELSWFLSDAAKRYLLSPDDRVKSVFGFGRALAQGFAFLSRYDQNGKGARFIGYEMTMPLRPGTILLDATADIDGVSLIANNREPVPVPQVDFRNLSITHIDPPFSKNARISQIVKDATKAKAYAEWIWNTVIENTEVGERVLVVVHKAMLDLEFLPHLDLGFDEAPLITHGARQVRLINWGSGIGSNRWKDADAVFLFGDFHLPKRAIIGTALGLKEQRADNEALAQFQSPKSQASELLMLGDGHLCRHQKQLAMRGNARNISWDGTCGVQRLYITGALKRLIRYKDVLFPGATVKVREPEKRLNRGGRDALVALLYGSTNDVITTIDVKYLTGIDLRKNKNWYLESAEVVEAMRQQNWHFQPGKGGRGKTGQFVRLTKNAA</sequence>
<dbReference type="Gene3D" id="3.40.50.300">
    <property type="entry name" value="P-loop containing nucleotide triphosphate hydrolases"/>
    <property type="match status" value="1"/>
</dbReference>
<dbReference type="KEGG" id="ocg:OCA5_c03670"/>
<dbReference type="STRING" id="504832.OCA5_c03670"/>
<dbReference type="PATRIC" id="fig|504832.7.peg.389"/>
<dbReference type="SUPFAM" id="SSF52540">
    <property type="entry name" value="P-loop containing nucleoside triphosphate hydrolases"/>
    <property type="match status" value="1"/>
</dbReference>
<dbReference type="KEGG" id="oca:OCAR_4144"/>
<dbReference type="RefSeq" id="WP_012561325.1">
    <property type="nucleotide sequence ID" value="NC_015684.1"/>
</dbReference>
<gene>
    <name evidence="1" type="ordered locus">OCA5_c03670</name>
</gene>
<dbReference type="Proteomes" id="UP000007730">
    <property type="component" value="Chromosome"/>
</dbReference>
<dbReference type="EMBL" id="CP002826">
    <property type="protein sequence ID" value="AEI05093.1"/>
    <property type="molecule type" value="Genomic_DNA"/>
</dbReference>
<dbReference type="OrthoDB" id="8477969at2"/>
<reference evidence="1 2" key="1">
    <citation type="journal article" date="2011" name="J. Bacteriol.">
        <title>Complete genome sequences of the chemolithoautotrophic Oligotropha carboxidovorans strains OM4 and OM5.</title>
        <authorList>
            <person name="Volland S."/>
            <person name="Rachinger M."/>
            <person name="Strittmatter A."/>
            <person name="Daniel R."/>
            <person name="Gottschalk G."/>
            <person name="Meyer O."/>
        </authorList>
    </citation>
    <scope>NUCLEOTIDE SEQUENCE [LARGE SCALE GENOMIC DNA]</scope>
    <source>
        <strain evidence="2">ATCC 49405 / DSM 1227 / KCTC 32145 / OM5</strain>
    </source>
</reference>
<keyword evidence="2" id="KW-1185">Reference proteome</keyword>
<dbReference type="InterPro" id="IPR027417">
    <property type="entry name" value="P-loop_NTPase"/>
</dbReference>
<evidence type="ECO:0000313" key="2">
    <source>
        <dbReference type="Proteomes" id="UP000007730"/>
    </source>
</evidence>
<protein>
    <submittedName>
        <fullName evidence="1">Uncharacterized protein</fullName>
    </submittedName>
</protein>
<accession>B6J9R2</accession>
<organism evidence="1 2">
    <name type="scientific">Afipia carboxidovorans (strain ATCC 49405 / DSM 1227 / KCTC 32145 / OM5)</name>
    <name type="common">Oligotropha carboxidovorans</name>
    <dbReference type="NCBI Taxonomy" id="504832"/>
    <lineage>
        <taxon>Bacteria</taxon>
        <taxon>Pseudomonadati</taxon>
        <taxon>Pseudomonadota</taxon>
        <taxon>Alphaproteobacteria</taxon>
        <taxon>Hyphomicrobiales</taxon>
        <taxon>Nitrobacteraceae</taxon>
        <taxon>Afipia</taxon>
    </lineage>
</organism>
<name>B6J9R2_AFIC5</name>
<dbReference type="HOGENOM" id="CLU_426299_0_0_5"/>
<evidence type="ECO:0000313" key="1">
    <source>
        <dbReference type="EMBL" id="AEI05093.1"/>
    </source>
</evidence>
<dbReference type="eggNOG" id="COG1061">
    <property type="taxonomic scope" value="Bacteria"/>
</dbReference>
<proteinExistence type="predicted"/>
<dbReference type="AlphaFoldDB" id="B6J9R2"/>